<reference evidence="2" key="1">
    <citation type="submission" date="2014-09" db="EMBL/GenBank/DDBJ databases">
        <authorList>
            <person name="Sharma Rahul"/>
            <person name="Thines Marco"/>
        </authorList>
    </citation>
    <scope>NUCLEOTIDE SEQUENCE [LARGE SCALE GENOMIC DNA]</scope>
</reference>
<dbReference type="Proteomes" id="UP000054928">
    <property type="component" value="Unassembled WGS sequence"/>
</dbReference>
<proteinExistence type="predicted"/>
<dbReference type="RefSeq" id="XP_036263150.1">
    <property type="nucleotide sequence ID" value="XM_036407448.1"/>
</dbReference>
<dbReference type="EMBL" id="CCYD01000523">
    <property type="protein sequence ID" value="CEG40543.1"/>
    <property type="molecule type" value="Genomic_DNA"/>
</dbReference>
<dbReference type="GeneID" id="59053121"/>
<sequence length="60" mass="6816">MQSTIGMVERNAALKFVKIATKSNTFSRDESFWRHCSGSAPNLHEQDRVCSFGTQQHRTS</sequence>
<name>A0A0P1AJ44_PLAHL</name>
<evidence type="ECO:0000313" key="2">
    <source>
        <dbReference type="Proteomes" id="UP000054928"/>
    </source>
</evidence>
<keyword evidence="2" id="KW-1185">Reference proteome</keyword>
<evidence type="ECO:0000313" key="1">
    <source>
        <dbReference type="EMBL" id="CEG40543.1"/>
    </source>
</evidence>
<protein>
    <submittedName>
        <fullName evidence="1">Uncharacterized protein</fullName>
    </submittedName>
</protein>
<dbReference type="AlphaFoldDB" id="A0A0P1AJ44"/>
<organism evidence="1 2">
    <name type="scientific">Plasmopara halstedii</name>
    <name type="common">Downy mildew of sunflower</name>
    <dbReference type="NCBI Taxonomy" id="4781"/>
    <lineage>
        <taxon>Eukaryota</taxon>
        <taxon>Sar</taxon>
        <taxon>Stramenopiles</taxon>
        <taxon>Oomycota</taxon>
        <taxon>Peronosporomycetes</taxon>
        <taxon>Peronosporales</taxon>
        <taxon>Peronosporaceae</taxon>
        <taxon>Plasmopara</taxon>
    </lineage>
</organism>
<accession>A0A0P1AJ44</accession>